<reference evidence="2" key="1">
    <citation type="journal article" date="2020" name="Stud. Mycol.">
        <title>101 Dothideomycetes genomes: a test case for predicting lifestyles and emergence of pathogens.</title>
        <authorList>
            <person name="Haridas S."/>
            <person name="Albert R."/>
            <person name="Binder M."/>
            <person name="Bloem J."/>
            <person name="Labutti K."/>
            <person name="Salamov A."/>
            <person name="Andreopoulos B."/>
            <person name="Baker S."/>
            <person name="Barry K."/>
            <person name="Bills G."/>
            <person name="Bluhm B."/>
            <person name="Cannon C."/>
            <person name="Castanera R."/>
            <person name="Culley D."/>
            <person name="Daum C."/>
            <person name="Ezra D."/>
            <person name="Gonzalez J."/>
            <person name="Henrissat B."/>
            <person name="Kuo A."/>
            <person name="Liang C."/>
            <person name="Lipzen A."/>
            <person name="Lutzoni F."/>
            <person name="Magnuson J."/>
            <person name="Mondo S."/>
            <person name="Nolan M."/>
            <person name="Ohm R."/>
            <person name="Pangilinan J."/>
            <person name="Park H.-J."/>
            <person name="Ramirez L."/>
            <person name="Alfaro M."/>
            <person name="Sun H."/>
            <person name="Tritt A."/>
            <person name="Yoshinaga Y."/>
            <person name="Zwiers L.-H."/>
            <person name="Turgeon B."/>
            <person name="Goodwin S."/>
            <person name="Spatafora J."/>
            <person name="Crous P."/>
            <person name="Grigoriev I."/>
        </authorList>
    </citation>
    <scope>NUCLEOTIDE SEQUENCE</scope>
    <source>
        <strain evidence="2">CBS 161.51</strain>
    </source>
</reference>
<feature type="compositionally biased region" description="Polar residues" evidence="1">
    <location>
        <begin position="1"/>
        <end position="25"/>
    </location>
</feature>
<feature type="compositionally biased region" description="Basic and acidic residues" evidence="1">
    <location>
        <begin position="215"/>
        <end position="228"/>
    </location>
</feature>
<feature type="compositionally biased region" description="Acidic residues" evidence="1">
    <location>
        <begin position="328"/>
        <end position="356"/>
    </location>
</feature>
<organism evidence="2 3">
    <name type="scientific">Clathrospora elynae</name>
    <dbReference type="NCBI Taxonomy" id="706981"/>
    <lineage>
        <taxon>Eukaryota</taxon>
        <taxon>Fungi</taxon>
        <taxon>Dikarya</taxon>
        <taxon>Ascomycota</taxon>
        <taxon>Pezizomycotina</taxon>
        <taxon>Dothideomycetes</taxon>
        <taxon>Pleosporomycetidae</taxon>
        <taxon>Pleosporales</taxon>
        <taxon>Diademaceae</taxon>
        <taxon>Clathrospora</taxon>
    </lineage>
</organism>
<feature type="compositionally biased region" description="Polar residues" evidence="1">
    <location>
        <begin position="36"/>
        <end position="62"/>
    </location>
</feature>
<feature type="compositionally biased region" description="Basic and acidic residues" evidence="1">
    <location>
        <begin position="26"/>
        <end position="35"/>
    </location>
</feature>
<gene>
    <name evidence="2" type="ORF">EJ02DRAFT_238224</name>
</gene>
<keyword evidence="3" id="KW-1185">Reference proteome</keyword>
<accession>A0A6A5SHR9</accession>
<dbReference type="EMBL" id="ML976067">
    <property type="protein sequence ID" value="KAF1940185.1"/>
    <property type="molecule type" value="Genomic_DNA"/>
</dbReference>
<dbReference type="Proteomes" id="UP000800038">
    <property type="component" value="Unassembled WGS sequence"/>
</dbReference>
<evidence type="ECO:0000313" key="3">
    <source>
        <dbReference type="Proteomes" id="UP000800038"/>
    </source>
</evidence>
<proteinExistence type="predicted"/>
<sequence length="356" mass="39667">MSNPQYYGHRNAQNRTDINETTSTHDLQDRLDYQDPSRSSDYISRPTHSSSDNIAPRSQPNHYSSPSYSDYRDRSLGSDYIVEPVESRSDYIAPYSTNSNRHSRYDDRYTASSRSRSPDCSASSRNMGARSVAQDEGKSNYQILKDGNWDNKHDFMRGHGLKTWEDDDYQEANQILDKYREVDAQSACASNGEYHERSRDFESLSSDPGYHRSSSRYEDEEKASDIESCRSGTHSNRESCAPSSARSGFASVSPVRCGSEYEDVPATHDEEVASESTRSGTDCESVDGHSIVDGSDIESSDDNGIAEGSDYVSSDEGQNDAGSGECASDGENDRDDCIDDDQEDCIEDDCCDDEDD</sequence>
<evidence type="ECO:0000313" key="2">
    <source>
        <dbReference type="EMBL" id="KAF1940185.1"/>
    </source>
</evidence>
<feature type="region of interest" description="Disordered" evidence="1">
    <location>
        <begin position="1"/>
        <end position="74"/>
    </location>
</feature>
<feature type="compositionally biased region" description="Basic and acidic residues" evidence="1">
    <location>
        <begin position="193"/>
        <end position="202"/>
    </location>
</feature>
<feature type="compositionally biased region" description="Low complexity" evidence="1">
    <location>
        <begin position="112"/>
        <end position="125"/>
    </location>
</feature>
<dbReference type="OrthoDB" id="4232400at2759"/>
<feature type="region of interest" description="Disordered" evidence="1">
    <location>
        <begin position="92"/>
        <end position="139"/>
    </location>
</feature>
<feature type="region of interest" description="Disordered" evidence="1">
    <location>
        <begin position="190"/>
        <end position="356"/>
    </location>
</feature>
<dbReference type="AlphaFoldDB" id="A0A6A5SHR9"/>
<protein>
    <submittedName>
        <fullName evidence="2">Uncharacterized protein</fullName>
    </submittedName>
</protein>
<evidence type="ECO:0000256" key="1">
    <source>
        <dbReference type="SAM" id="MobiDB-lite"/>
    </source>
</evidence>
<name>A0A6A5SHR9_9PLEO</name>